<protein>
    <submittedName>
        <fullName evidence="2">Uncharacterized protein</fullName>
    </submittedName>
</protein>
<reference evidence="2 3" key="1">
    <citation type="submission" date="2022-09" db="EMBL/GenBank/DDBJ databases">
        <title>Enrichment on poylsaccharides allowed isolation of novel metabolic and taxonomic groups of Haloarchaea.</title>
        <authorList>
            <person name="Sorokin D.Y."/>
            <person name="Elcheninov A.G."/>
            <person name="Khizhniak T.V."/>
            <person name="Kolganova T.V."/>
            <person name="Kublanov I.V."/>
        </authorList>
    </citation>
    <scope>NUCLEOTIDE SEQUENCE [LARGE SCALE GENOMIC DNA]</scope>
    <source>
        <strain evidence="2 3">AArc-m2/3/4</strain>
    </source>
</reference>
<dbReference type="PROSITE" id="PS51257">
    <property type="entry name" value="PROKAR_LIPOPROTEIN"/>
    <property type="match status" value="1"/>
</dbReference>
<gene>
    <name evidence="2" type="ORF">OB955_00850</name>
</gene>
<evidence type="ECO:0000313" key="2">
    <source>
        <dbReference type="EMBL" id="MCU4971287.1"/>
    </source>
</evidence>
<dbReference type="Proteomes" id="UP001320972">
    <property type="component" value="Unassembled WGS sequence"/>
</dbReference>
<dbReference type="EMBL" id="JAOPKB010000001">
    <property type="protein sequence ID" value="MCU4971287.1"/>
    <property type="molecule type" value="Genomic_DNA"/>
</dbReference>
<evidence type="ECO:0000313" key="3">
    <source>
        <dbReference type="Proteomes" id="UP001320972"/>
    </source>
</evidence>
<evidence type="ECO:0000256" key="1">
    <source>
        <dbReference type="SAM" id="MobiDB-lite"/>
    </source>
</evidence>
<keyword evidence="3" id="KW-1185">Reference proteome</keyword>
<name>A0ABT2Q8P3_9EURY</name>
<organism evidence="2 3">
    <name type="scientific">Natronoglomus mannanivorans</name>
    <dbReference type="NCBI Taxonomy" id="2979990"/>
    <lineage>
        <taxon>Archaea</taxon>
        <taxon>Methanobacteriati</taxon>
        <taxon>Methanobacteriota</taxon>
        <taxon>Stenosarchaea group</taxon>
        <taxon>Halobacteria</taxon>
        <taxon>Halobacteriales</taxon>
        <taxon>Natrialbaceae</taxon>
        <taxon>Natronoglomus</taxon>
    </lineage>
</organism>
<proteinExistence type="predicted"/>
<comment type="caution">
    <text evidence="2">The sequence shown here is derived from an EMBL/GenBank/DDBJ whole genome shotgun (WGS) entry which is preliminary data.</text>
</comment>
<feature type="compositionally biased region" description="Acidic residues" evidence="1">
    <location>
        <begin position="52"/>
        <end position="70"/>
    </location>
</feature>
<accession>A0ABT2Q8P3</accession>
<dbReference type="RefSeq" id="WP_338006727.1">
    <property type="nucleotide sequence ID" value="NZ_JAOPKB010000001.1"/>
</dbReference>
<feature type="region of interest" description="Disordered" evidence="1">
    <location>
        <begin position="23"/>
        <end position="70"/>
    </location>
</feature>
<sequence length="203" mass="21499">MATRRRVLQTVITGTVAAVAGCLDEDGRSDTEAGTGTTENRSTEMETTGADDVADGDEVETGGEESDETDELNATIGEDHPRAGDPFIAVTDGSEQREAVTYEQVDSIGEPTYSSRQGHTVPVQLTPAGTESYTTALEETGALESPRDAEIVVYDGEGVHDTYSLGPDLAAAIEDGEYDGRFVVLFESESEATAFVEEFADGE</sequence>